<evidence type="ECO:0000256" key="7">
    <source>
        <dbReference type="ARBA" id="ARBA00023002"/>
    </source>
</evidence>
<dbReference type="EMBL" id="MFNF01000061">
    <property type="protein sequence ID" value="OGG99038.1"/>
    <property type="molecule type" value="Genomic_DNA"/>
</dbReference>
<dbReference type="InterPro" id="IPR036197">
    <property type="entry name" value="NarG-like_sf"/>
</dbReference>
<evidence type="ECO:0000313" key="12">
    <source>
        <dbReference type="Proteomes" id="UP000177583"/>
    </source>
</evidence>
<keyword evidence="6 9" id="KW-1133">Transmembrane helix</keyword>
<dbReference type="InterPro" id="IPR023234">
    <property type="entry name" value="NarG-like_domain"/>
</dbReference>
<feature type="domain" description="NarG-like" evidence="10">
    <location>
        <begin position="125"/>
        <end position="280"/>
    </location>
</feature>
<evidence type="ECO:0000256" key="5">
    <source>
        <dbReference type="ARBA" id="ARBA00022982"/>
    </source>
</evidence>
<sequence length="334" mass="38200">MRILLPFVTTLVLGAAAYFFAQAGAQWFLGVLLPYLAFVVFVVGFSAKILSWAKVPVPFRIQTTCGQAKSLDWIKANELESPHTKLGVVVRMALEVLVFRSLFRNTWTTLKRDEKNGPRLVHESDKSLWLFGLLFHWSFLLIFVRHYRFFLEPVPFFVPILERFDGLFQITLPTFYLTDLLILLGITALFLRRLVDPKVKAISLPADFFPLFLIGAIACTGIAMRYVHKVDITKVKAHIQGLMAFNPGATDLEIGAIFYAHLALVSVLAMYFPFSKLMHMGGVFFSPTRNQTNDSREVRHLNPWNPKMKIRTYAEYEDEFRTKMKSAGLPLDQE</sequence>
<dbReference type="GO" id="GO:0019645">
    <property type="term" value="P:anaerobic electron transport chain"/>
    <property type="evidence" value="ECO:0007669"/>
    <property type="project" value="TreeGrafter"/>
</dbReference>
<evidence type="ECO:0000256" key="3">
    <source>
        <dbReference type="ARBA" id="ARBA00022475"/>
    </source>
</evidence>
<dbReference type="Pfam" id="PF02665">
    <property type="entry name" value="Nitrate_red_gam"/>
    <property type="match status" value="1"/>
</dbReference>
<evidence type="ECO:0000256" key="8">
    <source>
        <dbReference type="ARBA" id="ARBA00023136"/>
    </source>
</evidence>
<keyword evidence="3" id="KW-1003">Cell membrane</keyword>
<dbReference type="PANTHER" id="PTHR30598">
    <property type="entry name" value="NITRATE REDUCTASE PRIVATE CHAPERONE, REDOX ENZYME MATURATION PROTEIN REMP FAMILY"/>
    <property type="match status" value="1"/>
</dbReference>
<evidence type="ECO:0000313" key="11">
    <source>
        <dbReference type="EMBL" id="OGG99038.1"/>
    </source>
</evidence>
<gene>
    <name evidence="11" type="ORF">A2557_09740</name>
</gene>
<evidence type="ECO:0000256" key="9">
    <source>
        <dbReference type="SAM" id="Phobius"/>
    </source>
</evidence>
<keyword evidence="8 9" id="KW-0472">Membrane</keyword>
<evidence type="ECO:0000256" key="4">
    <source>
        <dbReference type="ARBA" id="ARBA00022692"/>
    </source>
</evidence>
<dbReference type="Proteomes" id="UP000177583">
    <property type="component" value="Unassembled WGS sequence"/>
</dbReference>
<keyword evidence="4 9" id="KW-0812">Transmembrane</keyword>
<feature type="transmembrane region" description="Helical" evidence="9">
    <location>
        <begin position="167"/>
        <end position="191"/>
    </location>
</feature>
<dbReference type="Gene3D" id="1.20.950.20">
    <property type="entry name" value="Transmembrane di-heme cytochromes, Chain C"/>
    <property type="match status" value="1"/>
</dbReference>
<organism evidence="11 12">
    <name type="scientific">Candidatus Lambdaproteobacteria bacterium RIFOXYD2_FULL_56_26</name>
    <dbReference type="NCBI Taxonomy" id="1817773"/>
    <lineage>
        <taxon>Bacteria</taxon>
        <taxon>Pseudomonadati</taxon>
        <taxon>Pseudomonadota</taxon>
        <taxon>Candidatus Lambdaproteobacteria</taxon>
    </lineage>
</organism>
<evidence type="ECO:0000256" key="2">
    <source>
        <dbReference type="ARBA" id="ARBA00022448"/>
    </source>
</evidence>
<feature type="transmembrane region" description="Helical" evidence="9">
    <location>
        <begin position="27"/>
        <end position="50"/>
    </location>
</feature>
<dbReference type="GO" id="GO:0005886">
    <property type="term" value="C:plasma membrane"/>
    <property type="evidence" value="ECO:0007669"/>
    <property type="project" value="UniProtKB-SubCell"/>
</dbReference>
<dbReference type="PANTHER" id="PTHR30598:SF3">
    <property type="entry name" value="RESPIRATORY NITRATE REDUCTASE 1 GAMMA CHAIN"/>
    <property type="match status" value="1"/>
</dbReference>
<comment type="caution">
    <text evidence="11">The sequence shown here is derived from an EMBL/GenBank/DDBJ whole genome shotgun (WGS) entry which is preliminary data.</text>
</comment>
<protein>
    <submittedName>
        <fullName evidence="11">Menaquinol oxidoreductase</fullName>
    </submittedName>
</protein>
<accession>A0A1F6GLP9</accession>
<dbReference type="InterPro" id="IPR051936">
    <property type="entry name" value="Heme-iron_electron_transfer"/>
</dbReference>
<feature type="transmembrane region" description="Helical" evidence="9">
    <location>
        <begin position="256"/>
        <end position="274"/>
    </location>
</feature>
<dbReference type="AlphaFoldDB" id="A0A1F6GLP9"/>
<feature type="transmembrane region" description="Helical" evidence="9">
    <location>
        <begin position="203"/>
        <end position="224"/>
    </location>
</feature>
<comment type="subcellular location">
    <subcellularLocation>
        <location evidence="1">Cell membrane</location>
        <topology evidence="1">Multi-pass membrane protein</topology>
    </subcellularLocation>
</comment>
<reference evidence="11 12" key="1">
    <citation type="journal article" date="2016" name="Nat. Commun.">
        <title>Thousands of microbial genomes shed light on interconnected biogeochemical processes in an aquifer system.</title>
        <authorList>
            <person name="Anantharaman K."/>
            <person name="Brown C.T."/>
            <person name="Hug L.A."/>
            <person name="Sharon I."/>
            <person name="Castelle C.J."/>
            <person name="Probst A.J."/>
            <person name="Thomas B.C."/>
            <person name="Singh A."/>
            <person name="Wilkins M.J."/>
            <person name="Karaoz U."/>
            <person name="Brodie E.L."/>
            <person name="Williams K.H."/>
            <person name="Hubbard S.S."/>
            <person name="Banfield J.F."/>
        </authorList>
    </citation>
    <scope>NUCLEOTIDE SEQUENCE [LARGE SCALE GENOMIC DNA]</scope>
</reference>
<dbReference type="GO" id="GO:0009055">
    <property type="term" value="F:electron transfer activity"/>
    <property type="evidence" value="ECO:0007669"/>
    <property type="project" value="TreeGrafter"/>
</dbReference>
<dbReference type="SUPFAM" id="SSF103501">
    <property type="entry name" value="Respiratory nitrate reductase 1 gamma chain"/>
    <property type="match status" value="1"/>
</dbReference>
<keyword evidence="5" id="KW-0249">Electron transport</keyword>
<proteinExistence type="predicted"/>
<keyword evidence="7" id="KW-0560">Oxidoreductase</keyword>
<dbReference type="GO" id="GO:0020037">
    <property type="term" value="F:heme binding"/>
    <property type="evidence" value="ECO:0007669"/>
    <property type="project" value="TreeGrafter"/>
</dbReference>
<dbReference type="GO" id="GO:0008940">
    <property type="term" value="F:nitrate reductase activity"/>
    <property type="evidence" value="ECO:0007669"/>
    <property type="project" value="TreeGrafter"/>
</dbReference>
<feature type="transmembrane region" description="Helical" evidence="9">
    <location>
        <begin position="128"/>
        <end position="147"/>
    </location>
</feature>
<dbReference type="NCBIfam" id="NF038037">
    <property type="entry name" value="cytob_DsrM"/>
    <property type="match status" value="1"/>
</dbReference>
<evidence type="ECO:0000256" key="6">
    <source>
        <dbReference type="ARBA" id="ARBA00022989"/>
    </source>
</evidence>
<evidence type="ECO:0000256" key="1">
    <source>
        <dbReference type="ARBA" id="ARBA00004651"/>
    </source>
</evidence>
<keyword evidence="2" id="KW-0813">Transport</keyword>
<name>A0A1F6GLP9_9PROT</name>
<dbReference type="InterPro" id="IPR047660">
    <property type="entry name" value="DsrM"/>
</dbReference>
<evidence type="ECO:0000259" key="10">
    <source>
        <dbReference type="Pfam" id="PF02665"/>
    </source>
</evidence>